<evidence type="ECO:0000313" key="3">
    <source>
        <dbReference type="EnsemblFungi" id="PTTG_08200-t43_1-p1"/>
    </source>
</evidence>
<reference evidence="2" key="1">
    <citation type="submission" date="2009-11" db="EMBL/GenBank/DDBJ databases">
        <authorList>
            <consortium name="The Broad Institute Genome Sequencing Platform"/>
            <person name="Ward D."/>
            <person name="Feldgarden M."/>
            <person name="Earl A."/>
            <person name="Young S.K."/>
            <person name="Zeng Q."/>
            <person name="Koehrsen M."/>
            <person name="Alvarado L."/>
            <person name="Berlin A."/>
            <person name="Bochicchio J."/>
            <person name="Borenstein D."/>
            <person name="Chapman S.B."/>
            <person name="Chen Z."/>
            <person name="Engels R."/>
            <person name="Freedman E."/>
            <person name="Gellesch M."/>
            <person name="Goldberg J."/>
            <person name="Griggs A."/>
            <person name="Gujja S."/>
            <person name="Heilman E."/>
            <person name="Heiman D."/>
            <person name="Hepburn T."/>
            <person name="Howarth C."/>
            <person name="Jen D."/>
            <person name="Larson L."/>
            <person name="Lewis B."/>
            <person name="Mehta T."/>
            <person name="Park D."/>
            <person name="Pearson M."/>
            <person name="Roberts A."/>
            <person name="Saif S."/>
            <person name="Shea T."/>
            <person name="Shenoy N."/>
            <person name="Sisk P."/>
            <person name="Stolte C."/>
            <person name="Sykes S."/>
            <person name="Thomson T."/>
            <person name="Walk T."/>
            <person name="White J."/>
            <person name="Yandava C."/>
            <person name="Izard J."/>
            <person name="Baranova O.V."/>
            <person name="Blanton J.M."/>
            <person name="Tanner A.C."/>
            <person name="Dewhirst F.E."/>
            <person name="Haas B."/>
            <person name="Nusbaum C."/>
            <person name="Birren B."/>
        </authorList>
    </citation>
    <scope>NUCLEOTIDE SEQUENCE [LARGE SCALE GENOMIC DNA]</scope>
    <source>
        <strain evidence="2">1-1 BBBD Race 1</strain>
    </source>
</reference>
<dbReference type="OrthoDB" id="2496237at2759"/>
<evidence type="ECO:0000313" key="2">
    <source>
        <dbReference type="EMBL" id="OAV88383.1"/>
    </source>
</evidence>
<accession>A0A0C4F508</accession>
<sequence length="516" mass="56702">MALGCCWPRRSGVQWTQIRVDSAMAILSFILSFSTLILPGRAHQHGSQSLRRTTSRTQGPKITKILNSDNQQTTAAMLFMKLLLNFLVAGVAIASVVPADKSGAVAVKNAKDEIDEDGSGSVLVEYSSSVKFSIESHFNLIIQSCSTGKYQVVISSLEEVYKKLLELNDGCHKSSFEFDEVVEFSHEFVKVLLKFQAILFIIKSHPFIADKCGATLFKCGYEFSEIFKFILSYKIDIHALTISVGIDYSIFGGIGHAQFNVDNVRNDIFNDLPFGDYLITSFFPTPLHLGLINGNASTLPGWFTATPGLQGLFMLRSTFLLPVICSRSTRVPKYTACASHREHQGISPRARFDATDSNSYTGSSANRNSSDDSAPQCSFHQSIFQDTTSGIAPTETTSTDHGIKITDCYDALGHLLHERNGASMFQMDGTTKRKSCGTCRLQIEAKNTKELFIPLNKVIFGTSRDRSGGLNGIFEACHKRGGQIMLQPDGMLKIAIRIDVSKSAANRDCSLITTQT</sequence>
<dbReference type="STRING" id="630390.A0A0C4F508"/>
<feature type="region of interest" description="Disordered" evidence="1">
    <location>
        <begin position="347"/>
        <end position="376"/>
    </location>
</feature>
<keyword evidence="4" id="KW-1185">Reference proteome</keyword>
<name>A0A0C4F508_PUCT1</name>
<organism evidence="2">
    <name type="scientific">Puccinia triticina (isolate 1-1 / race 1 (BBBD))</name>
    <name type="common">Brown leaf rust fungus</name>
    <dbReference type="NCBI Taxonomy" id="630390"/>
    <lineage>
        <taxon>Eukaryota</taxon>
        <taxon>Fungi</taxon>
        <taxon>Dikarya</taxon>
        <taxon>Basidiomycota</taxon>
        <taxon>Pucciniomycotina</taxon>
        <taxon>Pucciniomycetes</taxon>
        <taxon>Pucciniales</taxon>
        <taxon>Pucciniaceae</taxon>
        <taxon>Puccinia</taxon>
    </lineage>
</organism>
<evidence type="ECO:0000256" key="1">
    <source>
        <dbReference type="SAM" id="MobiDB-lite"/>
    </source>
</evidence>
<dbReference type="EnsemblFungi" id="PTTG_08200-t43_1">
    <property type="protein sequence ID" value="PTTG_08200-t43_1-p1"/>
    <property type="gene ID" value="PTTG_08200"/>
</dbReference>
<gene>
    <name evidence="2" type="ORF">PTTG_08200</name>
</gene>
<evidence type="ECO:0000313" key="4">
    <source>
        <dbReference type="Proteomes" id="UP000005240"/>
    </source>
</evidence>
<dbReference type="VEuPathDB" id="FungiDB:PTTG_08200"/>
<dbReference type="Proteomes" id="UP000005240">
    <property type="component" value="Unassembled WGS sequence"/>
</dbReference>
<protein>
    <submittedName>
        <fullName evidence="2 3">Uncharacterized protein</fullName>
    </submittedName>
</protein>
<feature type="compositionally biased region" description="Low complexity" evidence="1">
    <location>
        <begin position="363"/>
        <end position="374"/>
    </location>
</feature>
<dbReference type="EMBL" id="ADAS02000180">
    <property type="protein sequence ID" value="OAV88383.1"/>
    <property type="molecule type" value="Genomic_DNA"/>
</dbReference>
<dbReference type="AlphaFoldDB" id="A0A0C4F508"/>
<reference evidence="3" key="4">
    <citation type="submission" date="2025-05" db="UniProtKB">
        <authorList>
            <consortium name="EnsemblFungi"/>
        </authorList>
    </citation>
    <scope>IDENTIFICATION</scope>
    <source>
        <strain evidence="3">isolate 1-1 / race 1 (BBBD)</strain>
    </source>
</reference>
<reference evidence="2" key="2">
    <citation type="submission" date="2016-05" db="EMBL/GenBank/DDBJ databases">
        <title>Comparative analysis highlights variable genome content of wheat rusts and divergence of the mating loci.</title>
        <authorList>
            <person name="Cuomo C.A."/>
            <person name="Bakkeren G."/>
            <person name="Szabo L."/>
            <person name="Khalil H."/>
            <person name="Joly D."/>
            <person name="Goldberg J."/>
            <person name="Young S."/>
            <person name="Zeng Q."/>
            <person name="Fellers J."/>
        </authorList>
    </citation>
    <scope>NUCLEOTIDE SEQUENCE [LARGE SCALE GENOMIC DNA]</scope>
    <source>
        <strain evidence="2">1-1 BBBD Race 1</strain>
    </source>
</reference>
<proteinExistence type="predicted"/>
<reference evidence="3 4" key="3">
    <citation type="journal article" date="2017" name="G3 (Bethesda)">
        <title>Comparative analysis highlights variable genome content of wheat rusts and divergence of the mating loci.</title>
        <authorList>
            <person name="Cuomo C.A."/>
            <person name="Bakkeren G."/>
            <person name="Khalil H.B."/>
            <person name="Panwar V."/>
            <person name="Joly D."/>
            <person name="Linning R."/>
            <person name="Sakthikumar S."/>
            <person name="Song X."/>
            <person name="Adiconis X."/>
            <person name="Fan L."/>
            <person name="Goldberg J.M."/>
            <person name="Levin J.Z."/>
            <person name="Young S."/>
            <person name="Zeng Q."/>
            <person name="Anikster Y."/>
            <person name="Bruce M."/>
            <person name="Wang M."/>
            <person name="Yin C."/>
            <person name="McCallum B."/>
            <person name="Szabo L.J."/>
            <person name="Hulbert S."/>
            <person name="Chen X."/>
            <person name="Fellers J.P."/>
        </authorList>
    </citation>
    <scope>NUCLEOTIDE SEQUENCE</scope>
    <source>
        <strain evidence="3">isolate 1-1 / race 1 (BBBD)</strain>
        <strain evidence="4">Isolate 1-1 / race 1 (BBBD)</strain>
    </source>
</reference>